<evidence type="ECO:0000313" key="5">
    <source>
        <dbReference type="EMBL" id="KAF2154215.1"/>
    </source>
</evidence>
<keyword evidence="1" id="KW-0175">Coiled coil</keyword>
<dbReference type="Pfam" id="PF21046">
    <property type="entry name" value="Rad26-like_C"/>
    <property type="match status" value="1"/>
</dbReference>
<feature type="region of interest" description="Disordered" evidence="2">
    <location>
        <begin position="760"/>
        <end position="779"/>
    </location>
</feature>
<feature type="domain" description="Rad26-like helical repeats" evidence="3">
    <location>
        <begin position="452"/>
        <end position="689"/>
    </location>
</feature>
<evidence type="ECO:0000256" key="2">
    <source>
        <dbReference type="SAM" id="MobiDB-lite"/>
    </source>
</evidence>
<dbReference type="AlphaFoldDB" id="A0A9P4MH05"/>
<feature type="domain" description="Rad26-like C-terminal" evidence="4">
    <location>
        <begin position="696"/>
        <end position="756"/>
    </location>
</feature>
<evidence type="ECO:0000259" key="3">
    <source>
        <dbReference type="Pfam" id="PF12331"/>
    </source>
</evidence>
<feature type="compositionally biased region" description="Polar residues" evidence="2">
    <location>
        <begin position="766"/>
        <end position="779"/>
    </location>
</feature>
<dbReference type="InterPro" id="IPR022093">
    <property type="entry name" value="Rad26-like_helical"/>
</dbReference>
<sequence>MDDIGDEEDLFDQDFGDVPVNTFQQLEHDAITLSQRPPPTHNGWQQAEDHYPRNDDNGAGDADMELGADPPPPPSSDYGYDEEDVIDLNDPTFTFDRNAPPIVAFRTAPHIQRKSINHNVPELATTRVSDPADLERLQIRVAELENDRVRLNDALDSLRNESVTKDGAIANLRSRNQRSINDYESKIAALQKLHAEENSKLKAEIRVARNDQDNIKTSNRFLEHDLAQERERLKRLKAAAFSEPNNVANPQQRVATASTPKKAQAFSFRDGFDDHEIVAVSPTKIRTGTPKAGQKRKRNAVASPSIAPGHSPVPTPASIKPPPSEVDLEQELAIISKLSIRDKRFRVVQSVLSHRSTNDQRTIEGLSQYPLSGPDQATLASKMLEAISRIPPEDTMFTSVAIRKACLDLWEQCLVTKQFAPLPLVLGLFNSMLQMETNMQQVMLFERLLPLVAKTSVVVAEPRVIRAAQTSKETTNSVPLSSAPREEIDDYQVISLMHQVAISAALDPERASNFWRRAEFAFIMLMLNPAQPMPHLHLMLETVSSSTLEDSFGPRHGSMEVQVQQEADLLERLTSFLWESHADSGPRRMDSPEALLGLRLQILRTLRTISITEHGSRAMANNRTAIGRLTRFVCDQITLLYSTPPLSIPRIGPPTLGSSTIVKTPKKTSRHDTIVTTINLSIRIIHHLLQNHDIILDDKLSVIYSGKGKLIIALSRIAFSERSLLEAGLEDQVVDAANEILDLMLNPEEGEAIVQVMETPGGTHSGRLSLSAASGQDRV</sequence>
<feature type="compositionally biased region" description="Basic and acidic residues" evidence="2">
    <location>
        <begin position="47"/>
        <end position="56"/>
    </location>
</feature>
<feature type="region of interest" description="Disordered" evidence="2">
    <location>
        <begin position="27"/>
        <end position="77"/>
    </location>
</feature>
<dbReference type="InterPro" id="IPR048379">
    <property type="entry name" value="Rad26-like_C"/>
</dbReference>
<evidence type="ECO:0008006" key="7">
    <source>
        <dbReference type="Google" id="ProtNLM"/>
    </source>
</evidence>
<keyword evidence="6" id="KW-1185">Reference proteome</keyword>
<dbReference type="Proteomes" id="UP000799439">
    <property type="component" value="Unassembled WGS sequence"/>
</dbReference>
<evidence type="ECO:0000259" key="4">
    <source>
        <dbReference type="Pfam" id="PF21046"/>
    </source>
</evidence>
<protein>
    <recommendedName>
        <fullName evidence="7">DNA repair protein Rad26</fullName>
    </recommendedName>
</protein>
<feature type="coiled-coil region" evidence="1">
    <location>
        <begin position="134"/>
        <end position="239"/>
    </location>
</feature>
<dbReference type="OrthoDB" id="5245063at2759"/>
<gene>
    <name evidence="5" type="ORF">K461DRAFT_277317</name>
</gene>
<feature type="region of interest" description="Disordered" evidence="2">
    <location>
        <begin position="285"/>
        <end position="325"/>
    </location>
</feature>
<feature type="compositionally biased region" description="Pro residues" evidence="2">
    <location>
        <begin position="311"/>
        <end position="324"/>
    </location>
</feature>
<evidence type="ECO:0000256" key="1">
    <source>
        <dbReference type="SAM" id="Coils"/>
    </source>
</evidence>
<proteinExistence type="predicted"/>
<dbReference type="EMBL" id="ML996084">
    <property type="protein sequence ID" value="KAF2154215.1"/>
    <property type="molecule type" value="Genomic_DNA"/>
</dbReference>
<accession>A0A9P4MH05</accession>
<evidence type="ECO:0000313" key="6">
    <source>
        <dbReference type="Proteomes" id="UP000799439"/>
    </source>
</evidence>
<dbReference type="Pfam" id="PF12331">
    <property type="entry name" value="Rad26-like_helical_rpts"/>
    <property type="match status" value="1"/>
</dbReference>
<reference evidence="5" key="1">
    <citation type="journal article" date="2020" name="Stud. Mycol.">
        <title>101 Dothideomycetes genomes: a test case for predicting lifestyles and emergence of pathogens.</title>
        <authorList>
            <person name="Haridas S."/>
            <person name="Albert R."/>
            <person name="Binder M."/>
            <person name="Bloem J."/>
            <person name="Labutti K."/>
            <person name="Salamov A."/>
            <person name="Andreopoulos B."/>
            <person name="Baker S."/>
            <person name="Barry K."/>
            <person name="Bills G."/>
            <person name="Bluhm B."/>
            <person name="Cannon C."/>
            <person name="Castanera R."/>
            <person name="Culley D."/>
            <person name="Daum C."/>
            <person name="Ezra D."/>
            <person name="Gonzalez J."/>
            <person name="Henrissat B."/>
            <person name="Kuo A."/>
            <person name="Liang C."/>
            <person name="Lipzen A."/>
            <person name="Lutzoni F."/>
            <person name="Magnuson J."/>
            <person name="Mondo S."/>
            <person name="Nolan M."/>
            <person name="Ohm R."/>
            <person name="Pangilinan J."/>
            <person name="Park H.-J."/>
            <person name="Ramirez L."/>
            <person name="Alfaro M."/>
            <person name="Sun H."/>
            <person name="Tritt A."/>
            <person name="Yoshinaga Y."/>
            <person name="Zwiers L.-H."/>
            <person name="Turgeon B."/>
            <person name="Goodwin S."/>
            <person name="Spatafora J."/>
            <person name="Crous P."/>
            <person name="Grigoriev I."/>
        </authorList>
    </citation>
    <scope>NUCLEOTIDE SEQUENCE</scope>
    <source>
        <strain evidence="5">CBS 260.36</strain>
    </source>
</reference>
<comment type="caution">
    <text evidence="5">The sequence shown here is derived from an EMBL/GenBank/DDBJ whole genome shotgun (WGS) entry which is preliminary data.</text>
</comment>
<organism evidence="5 6">
    <name type="scientific">Myriangium duriaei CBS 260.36</name>
    <dbReference type="NCBI Taxonomy" id="1168546"/>
    <lineage>
        <taxon>Eukaryota</taxon>
        <taxon>Fungi</taxon>
        <taxon>Dikarya</taxon>
        <taxon>Ascomycota</taxon>
        <taxon>Pezizomycotina</taxon>
        <taxon>Dothideomycetes</taxon>
        <taxon>Dothideomycetidae</taxon>
        <taxon>Myriangiales</taxon>
        <taxon>Myriangiaceae</taxon>
        <taxon>Myriangium</taxon>
    </lineage>
</organism>
<name>A0A9P4MH05_9PEZI</name>